<feature type="transmembrane region" description="Helical" evidence="8">
    <location>
        <begin position="232"/>
        <end position="250"/>
    </location>
</feature>
<dbReference type="GO" id="GO:0004673">
    <property type="term" value="F:protein histidine kinase activity"/>
    <property type="evidence" value="ECO:0007669"/>
    <property type="project" value="UniProtKB-EC"/>
</dbReference>
<keyword evidence="4" id="KW-0808">Transferase</keyword>
<keyword evidence="5" id="KW-0547">Nucleotide-binding</keyword>
<dbReference type="OrthoDB" id="5342108at2"/>
<feature type="transmembrane region" description="Helical" evidence="8">
    <location>
        <begin position="27"/>
        <end position="46"/>
    </location>
</feature>
<feature type="domain" description="Histidine kinase/HSP90-like ATPase" evidence="9">
    <location>
        <begin position="375"/>
        <end position="479"/>
    </location>
</feature>
<keyword evidence="6 10" id="KW-0418">Kinase</keyword>
<dbReference type="InterPro" id="IPR011495">
    <property type="entry name" value="Sig_transdc_His_kin_sub2_dim/P"/>
</dbReference>
<keyword evidence="3" id="KW-0597">Phosphoprotein</keyword>
<evidence type="ECO:0000256" key="7">
    <source>
        <dbReference type="ARBA" id="ARBA00022840"/>
    </source>
</evidence>
<dbReference type="SUPFAM" id="SSF55874">
    <property type="entry name" value="ATPase domain of HSP90 chaperone/DNA topoisomerase II/histidine kinase"/>
    <property type="match status" value="1"/>
</dbReference>
<keyword evidence="8" id="KW-1133">Transmembrane helix</keyword>
<dbReference type="GO" id="GO:0005524">
    <property type="term" value="F:ATP binding"/>
    <property type="evidence" value="ECO:0007669"/>
    <property type="project" value="UniProtKB-KW"/>
</dbReference>
<accession>A0A1G6EE72</accession>
<keyword evidence="8" id="KW-0472">Membrane</keyword>
<dbReference type="Gene3D" id="3.30.565.10">
    <property type="entry name" value="Histidine kinase-like ATPase, C-terminal domain"/>
    <property type="match status" value="1"/>
</dbReference>
<keyword evidence="8" id="KW-0812">Transmembrane</keyword>
<evidence type="ECO:0000256" key="4">
    <source>
        <dbReference type="ARBA" id="ARBA00022679"/>
    </source>
</evidence>
<reference evidence="10 11" key="1">
    <citation type="submission" date="2016-10" db="EMBL/GenBank/DDBJ databases">
        <authorList>
            <person name="de Groot N.N."/>
        </authorList>
    </citation>
    <scope>NUCLEOTIDE SEQUENCE [LARGE SCALE GENOMIC DNA]</scope>
    <source>
        <strain evidence="10 11">ASO4-2</strain>
    </source>
</reference>
<dbReference type="Pfam" id="PF07568">
    <property type="entry name" value="HisKA_2"/>
    <property type="match status" value="1"/>
</dbReference>
<dbReference type="SMART" id="SM00387">
    <property type="entry name" value="HATPase_c"/>
    <property type="match status" value="1"/>
</dbReference>
<evidence type="ECO:0000256" key="5">
    <source>
        <dbReference type="ARBA" id="ARBA00022741"/>
    </source>
</evidence>
<evidence type="ECO:0000256" key="2">
    <source>
        <dbReference type="ARBA" id="ARBA00012438"/>
    </source>
</evidence>
<evidence type="ECO:0000256" key="3">
    <source>
        <dbReference type="ARBA" id="ARBA00022553"/>
    </source>
</evidence>
<dbReference type="STRING" id="617002.SAMN05660653_02796"/>
<dbReference type="EC" id="2.7.13.3" evidence="2"/>
<keyword evidence="11" id="KW-1185">Reference proteome</keyword>
<dbReference type="InterPro" id="IPR021796">
    <property type="entry name" value="Tll0287-like_dom"/>
</dbReference>
<dbReference type="EMBL" id="FMXO01000017">
    <property type="protein sequence ID" value="SDB55713.1"/>
    <property type="molecule type" value="Genomic_DNA"/>
</dbReference>
<organism evidence="10 11">
    <name type="scientific">Desulfonatronum thiosulfatophilum</name>
    <dbReference type="NCBI Taxonomy" id="617002"/>
    <lineage>
        <taxon>Bacteria</taxon>
        <taxon>Pseudomonadati</taxon>
        <taxon>Thermodesulfobacteriota</taxon>
        <taxon>Desulfovibrionia</taxon>
        <taxon>Desulfovibrionales</taxon>
        <taxon>Desulfonatronaceae</taxon>
        <taxon>Desulfonatronum</taxon>
    </lineage>
</organism>
<evidence type="ECO:0000313" key="10">
    <source>
        <dbReference type="EMBL" id="SDB55713.1"/>
    </source>
</evidence>
<evidence type="ECO:0000256" key="6">
    <source>
        <dbReference type="ARBA" id="ARBA00022777"/>
    </source>
</evidence>
<evidence type="ECO:0000313" key="11">
    <source>
        <dbReference type="Proteomes" id="UP000198771"/>
    </source>
</evidence>
<dbReference type="Pfam" id="PF11845">
    <property type="entry name" value="Tll0287-like"/>
    <property type="match status" value="1"/>
</dbReference>
<dbReference type="Proteomes" id="UP000198771">
    <property type="component" value="Unassembled WGS sequence"/>
</dbReference>
<protein>
    <recommendedName>
        <fullName evidence="2">histidine kinase</fullName>
        <ecNumber evidence="2">2.7.13.3</ecNumber>
    </recommendedName>
</protein>
<dbReference type="Gene3D" id="3.30.450.290">
    <property type="match status" value="1"/>
</dbReference>
<dbReference type="InterPro" id="IPR003594">
    <property type="entry name" value="HATPase_dom"/>
</dbReference>
<dbReference type="AlphaFoldDB" id="A0A1G6EE72"/>
<dbReference type="InterPro" id="IPR036890">
    <property type="entry name" value="HATPase_C_sf"/>
</dbReference>
<evidence type="ECO:0000256" key="8">
    <source>
        <dbReference type="SAM" id="Phobius"/>
    </source>
</evidence>
<gene>
    <name evidence="10" type="ORF">SAMN05660653_02796</name>
</gene>
<evidence type="ECO:0000259" key="9">
    <source>
        <dbReference type="SMART" id="SM00387"/>
    </source>
</evidence>
<dbReference type="Pfam" id="PF02518">
    <property type="entry name" value="HATPase_c"/>
    <property type="match status" value="1"/>
</dbReference>
<sequence>MHSELQQDRAVKVRNTYQQGEGRKLRWVFVLLTGFWTILAIVLAELNYRHAYSTSLEVAQASARDTFARDSVYRRWAAAQGGLYVPVTPKTPPNPYLSHLPNRDISASCGQELTLVNPAYMTRQVQEMGREEYGLRGRITSLKPLRSENAPDEWETKALSALQKGETEASSIETLDDELYFRFMRPLVTEEGCLKCHAEQGFMLGDIQGGISVSVPWEPFRNSLRTLQRTDLFTYGAIWFFGFLGLLIAGQRINLHLSERRQAEESLKASLKEKEMLLREVHHRVKNNLAVISALLNMQRQTVEDPVGSTALKDLDGRIKAIALVHERLYSKGSLAEIDFQDYLDTLLRELSASLGIQSDIRCVARAQDILLGIDVAVPCGMIVNELVTNAFKYAFPGNNPRAGAQHKEISVSLHEDDKGYMLVVADNGVGMPGEIDLQSTRSYGLRIARMIAAHQLRGAIDLDRSNGTRFVITFDSSTKEA</sequence>
<comment type="catalytic activity">
    <reaction evidence="1">
        <text>ATP + protein L-histidine = ADP + protein N-phospho-L-histidine.</text>
        <dbReference type="EC" id="2.7.13.3"/>
    </reaction>
</comment>
<keyword evidence="7" id="KW-0067">ATP-binding</keyword>
<dbReference type="RefSeq" id="WP_092123125.1">
    <property type="nucleotide sequence ID" value="NZ_FMXO01000017.1"/>
</dbReference>
<proteinExistence type="predicted"/>
<dbReference type="PANTHER" id="PTHR41523:SF8">
    <property type="entry name" value="ETHYLENE RESPONSE SENSOR PROTEIN"/>
    <property type="match status" value="1"/>
</dbReference>
<name>A0A1G6EE72_9BACT</name>
<evidence type="ECO:0000256" key="1">
    <source>
        <dbReference type="ARBA" id="ARBA00000085"/>
    </source>
</evidence>
<dbReference type="Gene3D" id="3.30.450.20">
    <property type="entry name" value="PAS domain"/>
    <property type="match status" value="1"/>
</dbReference>
<dbReference type="PANTHER" id="PTHR41523">
    <property type="entry name" value="TWO-COMPONENT SYSTEM SENSOR PROTEIN"/>
    <property type="match status" value="1"/>
</dbReference>